<dbReference type="AlphaFoldDB" id="V5G9M2"/>
<dbReference type="GO" id="GO:0005654">
    <property type="term" value="C:nucleoplasm"/>
    <property type="evidence" value="ECO:0007669"/>
    <property type="project" value="TreeGrafter"/>
</dbReference>
<dbReference type="EMBL" id="GALX01001626">
    <property type="protein sequence ID" value="JAB66840.1"/>
    <property type="molecule type" value="Transcribed_RNA"/>
</dbReference>
<dbReference type="GO" id="GO:0005737">
    <property type="term" value="C:cytoplasm"/>
    <property type="evidence" value="ECO:0007669"/>
    <property type="project" value="TreeGrafter"/>
</dbReference>
<dbReference type="PROSITE" id="PS50954">
    <property type="entry name" value="LEM"/>
    <property type="match status" value="1"/>
</dbReference>
<dbReference type="PANTHER" id="PTHR46427">
    <property type="entry name" value="ANKYRIN REPEAT AND LEM DOMAIN-CONTAINING PROTEIN 1"/>
    <property type="match status" value="1"/>
</dbReference>
<evidence type="ECO:0000259" key="2">
    <source>
        <dbReference type="PROSITE" id="PS50954"/>
    </source>
</evidence>
<accession>V5G9M2</accession>
<evidence type="ECO:0000313" key="3">
    <source>
        <dbReference type="EMBL" id="JAB66840.1"/>
    </source>
</evidence>
<dbReference type="InterPro" id="IPR003887">
    <property type="entry name" value="LEM_dom"/>
</dbReference>
<protein>
    <submittedName>
        <fullName evidence="3">Ankyrin repeat and LEM domain-containing protein</fullName>
    </submittedName>
</protein>
<dbReference type="GO" id="GO:0000724">
    <property type="term" value="P:double-strand break repair via homologous recombination"/>
    <property type="evidence" value="ECO:0007669"/>
    <property type="project" value="TreeGrafter"/>
</dbReference>
<proteinExistence type="predicted"/>
<dbReference type="SUPFAM" id="SSF63451">
    <property type="entry name" value="LEM domain"/>
    <property type="match status" value="1"/>
</dbReference>
<dbReference type="Gene3D" id="1.10.720.40">
    <property type="match status" value="1"/>
</dbReference>
<dbReference type="PANTHER" id="PTHR46427:SF1">
    <property type="entry name" value="ANKYRIN REPEAT AND LEM DOMAIN-CONTAINING PROTEIN 1"/>
    <property type="match status" value="1"/>
</dbReference>
<feature type="compositionally biased region" description="Low complexity" evidence="1">
    <location>
        <begin position="10"/>
        <end position="22"/>
    </location>
</feature>
<gene>
    <name evidence="3" type="primary">ANKL1</name>
</gene>
<dbReference type="SMART" id="SM00540">
    <property type="entry name" value="LEM"/>
    <property type="match status" value="1"/>
</dbReference>
<dbReference type="Pfam" id="PF03020">
    <property type="entry name" value="LEM"/>
    <property type="match status" value="1"/>
</dbReference>
<reference evidence="3" key="1">
    <citation type="submission" date="2013-07" db="EMBL/GenBank/DDBJ databases">
        <title>Midgut Transcriptome Profiling of Anoplphora glabripennis, a Lignocellulose Degrading, Wood-Boring Cerambycid.</title>
        <authorList>
            <person name="Scully E.D."/>
            <person name="Hoover K."/>
            <person name="Carlson J.E."/>
            <person name="Tien M."/>
            <person name="Geib S.M."/>
        </authorList>
    </citation>
    <scope>NUCLEOTIDE SEQUENCE</scope>
</reference>
<feature type="domain" description="LEM" evidence="2">
    <location>
        <begin position="23"/>
        <end position="67"/>
    </location>
</feature>
<dbReference type="Pfam" id="PF22945">
    <property type="entry name" value="LEM-3_GIY-YIG"/>
    <property type="match status" value="1"/>
</dbReference>
<organism evidence="3">
    <name type="scientific">Anoplophora glabripennis</name>
    <name type="common">Asian longhorn beetle</name>
    <name type="synonym">Anoplophora nobilis</name>
    <dbReference type="NCBI Taxonomy" id="217634"/>
    <lineage>
        <taxon>Eukaryota</taxon>
        <taxon>Metazoa</taxon>
        <taxon>Ecdysozoa</taxon>
        <taxon>Arthropoda</taxon>
        <taxon>Hexapoda</taxon>
        <taxon>Insecta</taxon>
        <taxon>Pterygota</taxon>
        <taxon>Neoptera</taxon>
        <taxon>Endopterygota</taxon>
        <taxon>Coleoptera</taxon>
        <taxon>Polyphaga</taxon>
        <taxon>Cucujiformia</taxon>
        <taxon>Chrysomeloidea</taxon>
        <taxon>Cerambycidae</taxon>
        <taxon>Lamiinae</taxon>
        <taxon>Lamiini</taxon>
        <taxon>Anoplophora</taxon>
    </lineage>
</organism>
<feature type="region of interest" description="Disordered" evidence="1">
    <location>
        <begin position="1"/>
        <end position="22"/>
    </location>
</feature>
<name>V5G9M2_ANOGL</name>
<evidence type="ECO:0000256" key="1">
    <source>
        <dbReference type="SAM" id="MobiDB-lite"/>
    </source>
</evidence>
<dbReference type="InterPro" id="IPR011015">
    <property type="entry name" value="LEM/LEM-like_dom_sf"/>
</dbReference>
<dbReference type="GO" id="GO:0000712">
    <property type="term" value="P:resolution of meiotic recombination intermediates"/>
    <property type="evidence" value="ECO:0007669"/>
    <property type="project" value="TreeGrafter"/>
</dbReference>
<dbReference type="CDD" id="cd12934">
    <property type="entry name" value="LEM"/>
    <property type="match status" value="1"/>
</dbReference>
<dbReference type="CDD" id="cd10454">
    <property type="entry name" value="GIY-YIG_COG3680_Meta"/>
    <property type="match status" value="1"/>
</dbReference>
<dbReference type="GO" id="GO:0004520">
    <property type="term" value="F:DNA endonuclease activity"/>
    <property type="evidence" value="ECO:0007669"/>
    <property type="project" value="TreeGrafter"/>
</dbReference>
<sequence>MSYFSEYNGSIKSSSFSSKMSSLPDTIDYDTDTLRKELIIRGYNPGPITVTTKSVYLKKLHQLKKYPALVSREPRPVSKRVYSVELEKTLRDSSWCNDLALYKSLEEVVAKQFCNPDPSRKWREGINKSSFTYLLLDPRLTNNLPGRAESLKPKEVWETFLSSVFYVGKGKRSRPYSHLYEAVNFWNKRQFSSGNKKIQSIIDIWRSNGGVICLHVFQNIIPVEAYTREAAMISALKIENLTNAKCGDYYGIAAAWPQKQKKMFGVYLLYKAMMIFLNEGERQLCPSDID</sequence>
<dbReference type="InterPro" id="IPR034998">
    <property type="entry name" value="ANKLE1"/>
</dbReference>